<comment type="cofactor">
    <cofactor evidence="1">
        <name>Zn(2+)</name>
        <dbReference type="ChEBI" id="CHEBI:29105"/>
    </cofactor>
</comment>
<dbReference type="SUPFAM" id="SSF55186">
    <property type="entry name" value="ThrRS/AlaRS common domain"/>
    <property type="match status" value="1"/>
</dbReference>
<dbReference type="PANTHER" id="PTHR43462:SF1">
    <property type="entry name" value="ALANYL-TRNA EDITING PROTEIN AARSD1"/>
    <property type="match status" value="1"/>
</dbReference>
<dbReference type="PANTHER" id="PTHR43462">
    <property type="entry name" value="ALANYL-TRNA EDITING PROTEIN"/>
    <property type="match status" value="1"/>
</dbReference>
<comment type="caution">
    <text evidence="8">The sequence shown here is derived from an EMBL/GenBank/DDBJ whole genome shotgun (WGS) entry which is preliminary data.</text>
</comment>
<feature type="domain" description="Alanyl-transfer RNA synthetases family profile" evidence="7">
    <location>
        <begin position="1"/>
        <end position="283"/>
    </location>
</feature>
<dbReference type="InterPro" id="IPR009000">
    <property type="entry name" value="Transl_B-barrel_sf"/>
</dbReference>
<dbReference type="InterPro" id="IPR012947">
    <property type="entry name" value="tRNA_SAD"/>
</dbReference>
<dbReference type="InterPro" id="IPR018163">
    <property type="entry name" value="Thr/Ala-tRNA-synth_IIc_edit"/>
</dbReference>
<evidence type="ECO:0000313" key="8">
    <source>
        <dbReference type="EMBL" id="MFC3624579.1"/>
    </source>
</evidence>
<dbReference type="InterPro" id="IPR018164">
    <property type="entry name" value="Ala-tRNA-synth_IIc_N"/>
</dbReference>
<evidence type="ECO:0000256" key="6">
    <source>
        <dbReference type="ARBA" id="ARBA00032577"/>
    </source>
</evidence>
<protein>
    <recommendedName>
        <fullName evidence="3">Alanine--tRNA ligase</fullName>
    </recommendedName>
    <alternativeName>
        <fullName evidence="6">Alanyl-tRNA synthetase</fullName>
    </alternativeName>
</protein>
<dbReference type="EMBL" id="JBHRYH010000001">
    <property type="protein sequence ID" value="MFC3624579.1"/>
    <property type="molecule type" value="Genomic_DNA"/>
</dbReference>
<dbReference type="RefSeq" id="WP_390275978.1">
    <property type="nucleotide sequence ID" value="NZ_JBHRYH010000001.1"/>
</dbReference>
<sequence length="283" mass="30906">MQRHGGFDRKNRRRLSRKRQLSVMSLEKRDLRQHSVMTSTTTAEDTMPERFYIDPYQRTLATTVVRHDDAGIVLADTLCYPLGGGQPGDSGSLLLADGSSIAISDTRRDKTTREIVHQVAADAPRLAAGTAVTLQLDWARRHRHMRIHTCLHLLSCVIKAGVTGGNLSAESGRLDFDLPEGMELDKEHIERELNALIAADHAVSVQMTSGAALKAQPELIKTMSVTPPLELSEIRLVAIDGIDLQPCGGTHVRSSGEIGQVVVKKIESKGARNKRVVIALADA</sequence>
<dbReference type="Proteomes" id="UP001595636">
    <property type="component" value="Unassembled WGS sequence"/>
</dbReference>
<accession>A0ABV7TMT0</accession>
<dbReference type="Gene3D" id="2.40.30.130">
    <property type="match status" value="1"/>
</dbReference>
<dbReference type="PROSITE" id="PS50860">
    <property type="entry name" value="AA_TRNA_LIGASE_II_ALA"/>
    <property type="match status" value="1"/>
</dbReference>
<evidence type="ECO:0000259" key="7">
    <source>
        <dbReference type="PROSITE" id="PS50860"/>
    </source>
</evidence>
<reference evidence="9" key="1">
    <citation type="journal article" date="2019" name="Int. J. Syst. Evol. Microbiol.">
        <title>The Global Catalogue of Microorganisms (GCM) 10K type strain sequencing project: providing services to taxonomists for standard genome sequencing and annotation.</title>
        <authorList>
            <consortium name="The Broad Institute Genomics Platform"/>
            <consortium name="The Broad Institute Genome Sequencing Center for Infectious Disease"/>
            <person name="Wu L."/>
            <person name="Ma J."/>
        </authorList>
    </citation>
    <scope>NUCLEOTIDE SEQUENCE [LARGE SCALE GENOMIC DNA]</scope>
    <source>
        <strain evidence="9">KCTC 42195</strain>
    </source>
</reference>
<evidence type="ECO:0000256" key="3">
    <source>
        <dbReference type="ARBA" id="ARBA00017959"/>
    </source>
</evidence>
<organism evidence="8 9">
    <name type="scientific">Vogesella amnigena</name>
    <dbReference type="NCBI Taxonomy" id="1507449"/>
    <lineage>
        <taxon>Bacteria</taxon>
        <taxon>Pseudomonadati</taxon>
        <taxon>Pseudomonadota</taxon>
        <taxon>Betaproteobacteria</taxon>
        <taxon>Neisseriales</taxon>
        <taxon>Chromobacteriaceae</taxon>
        <taxon>Vogesella</taxon>
    </lineage>
</organism>
<dbReference type="Pfam" id="PF07973">
    <property type="entry name" value="tRNA_SAD"/>
    <property type="match status" value="1"/>
</dbReference>
<dbReference type="SUPFAM" id="SSF50447">
    <property type="entry name" value="Translation proteins"/>
    <property type="match status" value="1"/>
</dbReference>
<evidence type="ECO:0000256" key="2">
    <source>
        <dbReference type="ARBA" id="ARBA00004496"/>
    </source>
</evidence>
<dbReference type="Pfam" id="PF01411">
    <property type="entry name" value="tRNA-synt_2c"/>
    <property type="match status" value="1"/>
</dbReference>
<dbReference type="SMART" id="SM00863">
    <property type="entry name" value="tRNA_SAD"/>
    <property type="match status" value="1"/>
</dbReference>
<proteinExistence type="predicted"/>
<keyword evidence="5" id="KW-0862">Zinc</keyword>
<dbReference type="InterPro" id="IPR051335">
    <property type="entry name" value="Alanyl-tRNA_Editing_Enzymes"/>
</dbReference>
<evidence type="ECO:0000313" key="9">
    <source>
        <dbReference type="Proteomes" id="UP001595636"/>
    </source>
</evidence>
<keyword evidence="9" id="KW-1185">Reference proteome</keyword>
<evidence type="ECO:0000256" key="1">
    <source>
        <dbReference type="ARBA" id="ARBA00001947"/>
    </source>
</evidence>
<evidence type="ECO:0000256" key="5">
    <source>
        <dbReference type="ARBA" id="ARBA00022833"/>
    </source>
</evidence>
<name>A0ABV7TMT0_9NEIS</name>
<dbReference type="Gene3D" id="3.30.980.10">
    <property type="entry name" value="Threonyl-trna Synthetase, Chain A, domain 2"/>
    <property type="match status" value="1"/>
</dbReference>
<dbReference type="InterPro" id="IPR018165">
    <property type="entry name" value="Ala-tRNA-synth_IIc_core"/>
</dbReference>
<evidence type="ECO:0000256" key="4">
    <source>
        <dbReference type="ARBA" id="ARBA00022723"/>
    </source>
</evidence>
<gene>
    <name evidence="8" type="ORF">ACFOKJ_00270</name>
</gene>
<comment type="subcellular location">
    <subcellularLocation>
        <location evidence="2">Cytoplasm</location>
    </subcellularLocation>
</comment>
<keyword evidence="4" id="KW-0479">Metal-binding</keyword>